<dbReference type="Proteomes" id="UP000215367">
    <property type="component" value="Unassembled WGS sequence"/>
</dbReference>
<evidence type="ECO:0000313" key="2">
    <source>
        <dbReference type="Proteomes" id="UP000215367"/>
    </source>
</evidence>
<comment type="caution">
    <text evidence="1">The sequence shown here is derived from an EMBL/GenBank/DDBJ whole genome shotgun (WGS) entry which is preliminary data.</text>
</comment>
<geneLocation type="plasmid" evidence="1">
    <name>unnamed</name>
</geneLocation>
<keyword evidence="1" id="KW-0614">Plasmid</keyword>
<sequence>MGFADQECHKIHCRVRDLPQSHFSLGDFWPSGRSGETGGLRAEAVQRISQHRQRIGLNAETEIAAGQR</sequence>
<dbReference type="EMBL" id="NOWT01000027">
    <property type="protein sequence ID" value="OYD81938.1"/>
    <property type="molecule type" value="Genomic_DNA"/>
</dbReference>
<evidence type="ECO:0000313" key="1">
    <source>
        <dbReference type="EMBL" id="OYD81938.1"/>
    </source>
</evidence>
<reference evidence="1 2" key="1">
    <citation type="submission" date="2017-07" db="EMBL/GenBank/DDBJ databases">
        <title>Whole genome sequence of Azospirillum brasilense 2A1, a potential biofertilizer strain.</title>
        <authorList>
            <person name="Fontana C.A."/>
            <person name="Toffoli L.M."/>
            <person name="Salazar S.M."/>
            <person name="Puglisi E."/>
            <person name="Pedraza R."/>
            <person name="Bassi D."/>
            <person name="Cocconcelli P.S."/>
        </authorList>
    </citation>
    <scope>NUCLEOTIDE SEQUENCE [LARGE SCALE GENOMIC DNA]</scope>
    <source>
        <strain evidence="1 2">2A1</strain>
        <plasmid evidence="1">unnamed</plasmid>
    </source>
</reference>
<protein>
    <submittedName>
        <fullName evidence="1">Uncharacterized protein</fullName>
    </submittedName>
</protein>
<proteinExistence type="predicted"/>
<gene>
    <name evidence="1" type="ORF">CHT98_23230</name>
</gene>
<dbReference type="AlphaFoldDB" id="A0A235H885"/>
<organism evidence="1 2">
    <name type="scientific">Azospirillum brasilense</name>
    <dbReference type="NCBI Taxonomy" id="192"/>
    <lineage>
        <taxon>Bacteria</taxon>
        <taxon>Pseudomonadati</taxon>
        <taxon>Pseudomonadota</taxon>
        <taxon>Alphaproteobacteria</taxon>
        <taxon>Rhodospirillales</taxon>
        <taxon>Azospirillaceae</taxon>
        <taxon>Azospirillum</taxon>
    </lineage>
</organism>
<accession>A0A235H885</accession>
<name>A0A235H885_AZOBR</name>